<keyword evidence="1" id="KW-1133">Transmembrane helix</keyword>
<organism evidence="3 4">
    <name type="scientific">Arctia plantaginis</name>
    <name type="common">Wood tiger moth</name>
    <name type="synonym">Phalaena plantaginis</name>
    <dbReference type="NCBI Taxonomy" id="874455"/>
    <lineage>
        <taxon>Eukaryota</taxon>
        <taxon>Metazoa</taxon>
        <taxon>Ecdysozoa</taxon>
        <taxon>Arthropoda</taxon>
        <taxon>Hexapoda</taxon>
        <taxon>Insecta</taxon>
        <taxon>Pterygota</taxon>
        <taxon>Neoptera</taxon>
        <taxon>Endopterygota</taxon>
        <taxon>Lepidoptera</taxon>
        <taxon>Glossata</taxon>
        <taxon>Ditrysia</taxon>
        <taxon>Noctuoidea</taxon>
        <taxon>Erebidae</taxon>
        <taxon>Arctiinae</taxon>
        <taxon>Arctia</taxon>
    </lineage>
</organism>
<gene>
    <name evidence="3" type="ORF">APLA_LOCUS11888</name>
</gene>
<protein>
    <submittedName>
        <fullName evidence="3">Uncharacterized protein</fullName>
    </submittedName>
</protein>
<keyword evidence="1" id="KW-0472">Membrane</keyword>
<name>A0A8S1AUH7_ARCPL</name>
<sequence length="157" mass="17689">MLKALVFIYCAAVMVKSENDRGKRVFERRQPKLFSFNVADEDVSIDLQFSIPFLKIPVKKTMDSAYGMIGLPSININPAALALGGAVVLGTTVVLPFFAKQYVHNSENFRYAKLDYVYFYLKRVLCVVIILTISMKCVQISTLSNVELRTVKNSTHI</sequence>
<evidence type="ECO:0000256" key="2">
    <source>
        <dbReference type="SAM" id="SignalP"/>
    </source>
</evidence>
<feature type="chain" id="PRO_5035817609" evidence="2">
    <location>
        <begin position="18"/>
        <end position="157"/>
    </location>
</feature>
<keyword evidence="2" id="KW-0732">Signal</keyword>
<dbReference type="EMBL" id="CADEBC010000535">
    <property type="protein sequence ID" value="CAB3248834.1"/>
    <property type="molecule type" value="Genomic_DNA"/>
</dbReference>
<proteinExistence type="predicted"/>
<evidence type="ECO:0000313" key="4">
    <source>
        <dbReference type="Proteomes" id="UP000494106"/>
    </source>
</evidence>
<reference evidence="3 4" key="1">
    <citation type="submission" date="2020-04" db="EMBL/GenBank/DDBJ databases">
        <authorList>
            <person name="Wallbank WR R."/>
            <person name="Pardo Diaz C."/>
            <person name="Kozak K."/>
            <person name="Martin S."/>
            <person name="Jiggins C."/>
            <person name="Moest M."/>
            <person name="Warren A I."/>
            <person name="Byers J.R.P. K."/>
            <person name="Montejo-Kovacevich G."/>
            <person name="Yen C E."/>
        </authorList>
    </citation>
    <scope>NUCLEOTIDE SEQUENCE [LARGE SCALE GENOMIC DNA]</scope>
</reference>
<accession>A0A8S1AUH7</accession>
<evidence type="ECO:0000256" key="1">
    <source>
        <dbReference type="SAM" id="Phobius"/>
    </source>
</evidence>
<dbReference type="AlphaFoldDB" id="A0A8S1AUH7"/>
<evidence type="ECO:0000313" key="3">
    <source>
        <dbReference type="EMBL" id="CAB3248834.1"/>
    </source>
</evidence>
<feature type="transmembrane region" description="Helical" evidence="1">
    <location>
        <begin position="79"/>
        <end position="99"/>
    </location>
</feature>
<keyword evidence="1" id="KW-0812">Transmembrane</keyword>
<feature type="signal peptide" evidence="2">
    <location>
        <begin position="1"/>
        <end position="17"/>
    </location>
</feature>
<feature type="transmembrane region" description="Helical" evidence="1">
    <location>
        <begin position="120"/>
        <end position="141"/>
    </location>
</feature>
<dbReference type="Proteomes" id="UP000494106">
    <property type="component" value="Unassembled WGS sequence"/>
</dbReference>
<comment type="caution">
    <text evidence="3">The sequence shown here is derived from an EMBL/GenBank/DDBJ whole genome shotgun (WGS) entry which is preliminary data.</text>
</comment>
<keyword evidence="4" id="KW-1185">Reference proteome</keyword>
<dbReference type="OrthoDB" id="6436512at2759"/>